<accession>A0A255Z946</accession>
<evidence type="ECO:0000313" key="1">
    <source>
        <dbReference type="EMBL" id="OYQ37959.1"/>
    </source>
</evidence>
<gene>
    <name evidence="1" type="ORF">CHU95_00090</name>
</gene>
<dbReference type="AlphaFoldDB" id="A0A255Z946"/>
<evidence type="ECO:0000313" key="2">
    <source>
        <dbReference type="Proteomes" id="UP000216998"/>
    </source>
</evidence>
<dbReference type="RefSeq" id="WP_094452494.1">
    <property type="nucleotide sequence ID" value="NZ_NOXU01000005.1"/>
</dbReference>
<protein>
    <submittedName>
        <fullName evidence="1">Uncharacterized protein</fullName>
    </submittedName>
</protein>
<sequence>MSSGSETRKRPHILPIRLSDEERETLAARAQAANRSVAGYVRAVALEQSPRTRDTMALIAALSRVGNNLNQLAKQANRTGHVEAAEALKPVLADLRAIMEGLA</sequence>
<comment type="caution">
    <text evidence="1">The sequence shown here is derived from an EMBL/GenBank/DDBJ whole genome shotgun (WGS) entry which is preliminary data.</text>
</comment>
<dbReference type="EMBL" id="NOXU01000005">
    <property type="protein sequence ID" value="OYQ37959.1"/>
    <property type="molecule type" value="Genomic_DNA"/>
</dbReference>
<dbReference type="Pfam" id="PF21983">
    <property type="entry name" value="NikA-like"/>
    <property type="match status" value="1"/>
</dbReference>
<organism evidence="1 2">
    <name type="scientific">Niveispirillum lacus</name>
    <dbReference type="NCBI Taxonomy" id="1981099"/>
    <lineage>
        <taxon>Bacteria</taxon>
        <taxon>Pseudomonadati</taxon>
        <taxon>Pseudomonadota</taxon>
        <taxon>Alphaproteobacteria</taxon>
        <taxon>Rhodospirillales</taxon>
        <taxon>Azospirillaceae</taxon>
        <taxon>Niveispirillum</taxon>
    </lineage>
</organism>
<dbReference type="InterPro" id="IPR053842">
    <property type="entry name" value="NikA-like"/>
</dbReference>
<dbReference type="OrthoDB" id="7271478at2"/>
<name>A0A255Z946_9PROT</name>
<dbReference type="Proteomes" id="UP000216998">
    <property type="component" value="Unassembled WGS sequence"/>
</dbReference>
<keyword evidence="2" id="KW-1185">Reference proteome</keyword>
<proteinExistence type="predicted"/>
<reference evidence="1 2" key="1">
    <citation type="submission" date="2017-07" db="EMBL/GenBank/DDBJ databases">
        <title>Niveispirillum cyanobacteriorum sp. nov., isolated from cyanobacterial aggregates in a eutrophic lake.</title>
        <authorList>
            <person name="Cai H."/>
        </authorList>
    </citation>
    <scope>NUCLEOTIDE SEQUENCE [LARGE SCALE GENOMIC DNA]</scope>
    <source>
        <strain evidence="2">TH1-14</strain>
    </source>
</reference>